<evidence type="ECO:0000313" key="4">
    <source>
        <dbReference type="Proteomes" id="UP000075714"/>
    </source>
</evidence>
<evidence type="ECO:0008006" key="5">
    <source>
        <dbReference type="Google" id="ProtNLM"/>
    </source>
</evidence>
<feature type="compositionally biased region" description="Low complexity" evidence="2">
    <location>
        <begin position="263"/>
        <end position="277"/>
    </location>
</feature>
<dbReference type="PANTHER" id="PTHR14894:SF0">
    <property type="entry name" value="CDK5 REGULATORY SUBUNIT-ASSOCIATED PROTEIN 3"/>
    <property type="match status" value="1"/>
</dbReference>
<feature type="region of interest" description="Disordered" evidence="2">
    <location>
        <begin position="262"/>
        <end position="297"/>
    </location>
</feature>
<gene>
    <name evidence="3" type="ORF">GPECTOR_3g237</name>
</gene>
<dbReference type="Pfam" id="PF05600">
    <property type="entry name" value="CDK5RAP3"/>
    <property type="match status" value="1"/>
</dbReference>
<dbReference type="InterPro" id="IPR008491">
    <property type="entry name" value="CDK5RAP3"/>
</dbReference>
<sequence length="603" mass="61904">MSEPSIARLIGEGVERPEASLPLDINYAKLTEWLVTRQKIPKDWHKRLQVIQAKAAEALKEVPSEVLNGLTDGSDASVDYLRAVEIRDKLASTSERTMFGGLSGPAGTWDKIVKAYEKQYVYLGECGQALVQAVDFDIPAQRRQAARLGQQMQDCDRKQAECIRNAAACAAKYKEECKKLGIQGVAVRQELRALASELPGMLRQVVDCLHDPALQAAGEYYAAFSRFAHGPREARSGAAAASPSLAPADMLPTLFEIRERQTQPPAEAAEPEASSQQGPGTAAGGIDIDWDVGGAGAEDDGAAAAAMAAGGEAGGSGGGVVEIDWDFALAADDAGGGVDTGGAGGEGGGINWDIDVSAPDAAGDGSAAGDGGAAAAGPITIDWDIAVDSAGDTAAAGTSSAAAAAGDGGAAQVAEAAGGRGCGSSTDPDDVAAARLERDGEYRARLMDDLLELRAFLAMRKAELGGGGELLSTALPDSVSSVDASAVAAMLGALGRALSQLASPRFRQLLLIATSKRYLDRLEASLQRQAGAEAKLLRAAEDTSTRRREAAASLAASGPRTAALVARTRRLKALAERGVSATLGGKRTVNVLGEINNVLAAGS</sequence>
<dbReference type="OrthoDB" id="340432at2759"/>
<organism evidence="3 4">
    <name type="scientific">Gonium pectorale</name>
    <name type="common">Green alga</name>
    <dbReference type="NCBI Taxonomy" id="33097"/>
    <lineage>
        <taxon>Eukaryota</taxon>
        <taxon>Viridiplantae</taxon>
        <taxon>Chlorophyta</taxon>
        <taxon>core chlorophytes</taxon>
        <taxon>Chlorophyceae</taxon>
        <taxon>CS clade</taxon>
        <taxon>Chlamydomonadales</taxon>
        <taxon>Volvocaceae</taxon>
        <taxon>Gonium</taxon>
    </lineage>
</organism>
<keyword evidence="4" id="KW-1185">Reference proteome</keyword>
<evidence type="ECO:0000256" key="2">
    <source>
        <dbReference type="SAM" id="MobiDB-lite"/>
    </source>
</evidence>
<dbReference type="STRING" id="33097.A0A150GZ21"/>
<reference evidence="4" key="1">
    <citation type="journal article" date="2016" name="Nat. Commun.">
        <title>The Gonium pectorale genome demonstrates co-option of cell cycle regulation during the evolution of multicellularity.</title>
        <authorList>
            <person name="Hanschen E.R."/>
            <person name="Marriage T.N."/>
            <person name="Ferris P.J."/>
            <person name="Hamaji T."/>
            <person name="Toyoda A."/>
            <person name="Fujiyama A."/>
            <person name="Neme R."/>
            <person name="Noguchi H."/>
            <person name="Minakuchi Y."/>
            <person name="Suzuki M."/>
            <person name="Kawai-Toyooka H."/>
            <person name="Smith D.R."/>
            <person name="Sparks H."/>
            <person name="Anderson J."/>
            <person name="Bakaric R."/>
            <person name="Luria V."/>
            <person name="Karger A."/>
            <person name="Kirschner M.W."/>
            <person name="Durand P.M."/>
            <person name="Michod R.E."/>
            <person name="Nozaki H."/>
            <person name="Olson B.J."/>
        </authorList>
    </citation>
    <scope>NUCLEOTIDE SEQUENCE [LARGE SCALE GENOMIC DNA]</scope>
    <source>
        <strain evidence="4">NIES-2863</strain>
    </source>
</reference>
<comment type="similarity">
    <text evidence="1">Belongs to the CDK5RAP3 family.</text>
</comment>
<protein>
    <recommendedName>
        <fullName evidence="5">CDK5RAP3-like protein</fullName>
    </recommendedName>
</protein>
<proteinExistence type="inferred from homology"/>
<evidence type="ECO:0000256" key="1">
    <source>
        <dbReference type="ARBA" id="ARBA00007478"/>
    </source>
</evidence>
<dbReference type="GO" id="GO:0007346">
    <property type="term" value="P:regulation of mitotic cell cycle"/>
    <property type="evidence" value="ECO:0007669"/>
    <property type="project" value="TreeGrafter"/>
</dbReference>
<dbReference type="PANTHER" id="PTHR14894">
    <property type="entry name" value="CDK5 REGULATORY SUBUNIT-ASSOCIATED PROTEIN 3"/>
    <property type="match status" value="1"/>
</dbReference>
<dbReference type="EMBL" id="LSYV01000004">
    <property type="protein sequence ID" value="KXZ55081.1"/>
    <property type="molecule type" value="Genomic_DNA"/>
</dbReference>
<dbReference type="AlphaFoldDB" id="A0A150GZ21"/>
<dbReference type="GO" id="GO:0012505">
    <property type="term" value="C:endomembrane system"/>
    <property type="evidence" value="ECO:0007669"/>
    <property type="project" value="TreeGrafter"/>
</dbReference>
<comment type="caution">
    <text evidence="3">The sequence shown here is derived from an EMBL/GenBank/DDBJ whole genome shotgun (WGS) entry which is preliminary data.</text>
</comment>
<accession>A0A150GZ21</accession>
<name>A0A150GZ21_GONPE</name>
<dbReference type="Proteomes" id="UP000075714">
    <property type="component" value="Unassembled WGS sequence"/>
</dbReference>
<evidence type="ECO:0000313" key="3">
    <source>
        <dbReference type="EMBL" id="KXZ55081.1"/>
    </source>
</evidence>